<keyword evidence="10" id="KW-0378">Hydrolase</keyword>
<dbReference type="InterPro" id="IPR025786">
    <property type="entry name" value="Mononega_L_MeTrfase"/>
</dbReference>
<organism evidence="25 26">
    <name type="scientific">denalis virus</name>
    <dbReference type="NCBI Taxonomy" id="2940991"/>
    <lineage>
        <taxon>Viruses</taxon>
        <taxon>Riboviria</taxon>
        <taxon>Orthornavirae</taxon>
        <taxon>Negarnaviricota</taxon>
        <taxon>Haploviricotina</taxon>
        <taxon>Monjiviricetes</taxon>
        <taxon>Mononegavirales</taxon>
        <taxon>Paramyxoviridae</taxon>
        <taxon>Orthoparamyxovirinae</taxon>
        <taxon>Narmovirus</taxon>
        <taxon>Narmovirus microti</taxon>
    </lineage>
</organism>
<reference evidence="25 26" key="1">
    <citation type="journal article" date="2022" name="bioRxiv">
        <title>The characterization of multiple novel paramyxovirus species highlights the diverse nature of the subfamily Orthoparamyxovirinae.</title>
        <authorList>
            <person name="Vanmechelen B."/>
            <person name="Meurs S."/>
            <person name="Horemans M."/>
            <person name="Loosen A."/>
            <person name="Maes T.J."/>
            <person name="Laenen L."/>
            <person name="Vergote V."/>
            <person name="Koundouno F.R."/>
            <person name="Magassouba N."/>
            <person name="Konde M.K."/>
            <person name="Conde I.S."/>
            <person name="Carroll M.W."/>
            <person name="Maes P."/>
        </authorList>
    </citation>
    <scope>NUCLEOTIDE SEQUENCE [LARGE SCALE GENOMIC DNA]</scope>
    <source>
        <strain evidence="25 26">BE/Ninove/Mar/1/2019</strain>
    </source>
</reference>
<evidence type="ECO:0000256" key="6">
    <source>
        <dbReference type="ARBA" id="ARBA00022679"/>
    </source>
</evidence>
<evidence type="ECO:0000256" key="15">
    <source>
        <dbReference type="ARBA" id="ARBA00023200"/>
    </source>
</evidence>
<dbReference type="GO" id="GO:0044423">
    <property type="term" value="C:virion component"/>
    <property type="evidence" value="ECO:0007669"/>
    <property type="project" value="UniProtKB-KW"/>
</dbReference>
<evidence type="ECO:0000256" key="7">
    <source>
        <dbReference type="ARBA" id="ARBA00022691"/>
    </source>
</evidence>
<evidence type="ECO:0000256" key="22">
    <source>
        <dbReference type="PIRNR" id="PIRNR000830"/>
    </source>
</evidence>
<dbReference type="NCBIfam" id="TIGR04198">
    <property type="entry name" value="paramyx_RNAcap"/>
    <property type="match status" value="1"/>
</dbReference>
<keyword evidence="4 22" id="KW-0489">Methyltransferase</keyword>
<keyword evidence="11 22" id="KW-0067">ATP-binding</keyword>
<evidence type="ECO:0000256" key="11">
    <source>
        <dbReference type="ARBA" id="ARBA00022840"/>
    </source>
</evidence>
<dbReference type="Pfam" id="PF14318">
    <property type="entry name" value="Mononeg_mRNAcap"/>
    <property type="match status" value="1"/>
</dbReference>
<dbReference type="GO" id="GO:0003968">
    <property type="term" value="F:RNA-directed RNA polymerase activity"/>
    <property type="evidence" value="ECO:0007669"/>
    <property type="project" value="UniProtKB-KW"/>
</dbReference>
<evidence type="ECO:0000256" key="19">
    <source>
        <dbReference type="ARBA" id="ARBA00047332"/>
    </source>
</evidence>
<keyword evidence="8 22" id="KW-0548">Nucleotidyltransferase</keyword>
<dbReference type="EC" id="3.6.1.-" evidence="22"/>
<comment type="catalytic activity">
    <reaction evidence="20">
        <text>a 5'-end (5'-triphosphoguanosine)-adenylyl-adenylyl-cytidylyl-adenosine in mRNA + 2 S-adenosyl-L-methionine = a 5'-end (N(7)-methyl 5'-triphosphoguanosine)-(2'-O-methyladenylyl)-adenylyl-cytidylyl-adenosine in mRNA + 2 S-adenosyl-L-homocysteine + H(+)</text>
        <dbReference type="Rhea" id="RHEA:65376"/>
        <dbReference type="Rhea" id="RHEA-COMP:16797"/>
        <dbReference type="Rhea" id="RHEA-COMP:16798"/>
        <dbReference type="ChEBI" id="CHEBI:15378"/>
        <dbReference type="ChEBI" id="CHEBI:57856"/>
        <dbReference type="ChEBI" id="CHEBI:59789"/>
        <dbReference type="ChEBI" id="CHEBI:156483"/>
        <dbReference type="ChEBI" id="CHEBI:156484"/>
        <dbReference type="EC" id="2.1.1.375"/>
    </reaction>
</comment>
<accession>A0AAE9HTS2</accession>
<dbReference type="EC" id="2.7.7.88" evidence="22"/>
<keyword evidence="6 22" id="KW-0808">Transferase</keyword>
<evidence type="ECO:0000256" key="1">
    <source>
        <dbReference type="ARBA" id="ARBA00003132"/>
    </source>
</evidence>
<dbReference type="GO" id="GO:0030430">
    <property type="term" value="C:host cell cytoplasm"/>
    <property type="evidence" value="ECO:0007669"/>
    <property type="project" value="UniProtKB-SubCell"/>
</dbReference>
<dbReference type="PIRSF" id="PIRSF000830">
    <property type="entry name" value="RNA_pol_ParamyxoV"/>
    <property type="match status" value="1"/>
</dbReference>
<keyword evidence="16" id="KW-0511">Multifunctional enzyme</keyword>
<dbReference type="EC" id="2.1.1.-" evidence="22"/>
<dbReference type="Proteomes" id="UP001268557">
    <property type="component" value="Segment"/>
</dbReference>
<evidence type="ECO:0000256" key="3">
    <source>
        <dbReference type="ARBA" id="ARBA00022484"/>
    </source>
</evidence>
<keyword evidence="13 22" id="KW-0693">Viral RNA replication</keyword>
<feature type="domain" description="RdRp catalytic" evidence="23">
    <location>
        <begin position="663"/>
        <end position="847"/>
    </location>
</feature>
<dbReference type="InterPro" id="IPR016269">
    <property type="entry name" value="RNA-dir_pol_paramyxovirus"/>
</dbReference>
<evidence type="ECO:0000256" key="10">
    <source>
        <dbReference type="ARBA" id="ARBA00022801"/>
    </source>
</evidence>
<evidence type="ECO:0000256" key="5">
    <source>
        <dbReference type="ARBA" id="ARBA00022664"/>
    </source>
</evidence>
<dbReference type="InterPro" id="IPR039736">
    <property type="entry name" value="L_poly_C"/>
</dbReference>
<dbReference type="Pfam" id="PF00946">
    <property type="entry name" value="Mononeg_RNA_pol"/>
    <property type="match status" value="1"/>
</dbReference>
<dbReference type="PROSITE" id="PS50526">
    <property type="entry name" value="RDRP_SSRNA_NEG_NONSEG"/>
    <property type="match status" value="1"/>
</dbReference>
<evidence type="ECO:0000256" key="20">
    <source>
        <dbReference type="ARBA" id="ARBA00047370"/>
    </source>
</evidence>
<evidence type="ECO:0000256" key="16">
    <source>
        <dbReference type="ARBA" id="ARBA00023268"/>
    </source>
</evidence>
<dbReference type="PROSITE" id="PS51590">
    <property type="entry name" value="SAM_MT_MNV_L"/>
    <property type="match status" value="1"/>
</dbReference>
<keyword evidence="12 22" id="KW-0946">Virion</keyword>
<evidence type="ECO:0000256" key="12">
    <source>
        <dbReference type="ARBA" id="ARBA00022844"/>
    </source>
</evidence>
<dbReference type="GO" id="GO:0004482">
    <property type="term" value="F:mRNA 5'-cap (guanine-N7-)-methyltransferase activity"/>
    <property type="evidence" value="ECO:0007669"/>
    <property type="project" value="InterPro"/>
</dbReference>
<comment type="function">
    <text evidence="22">RNA-directed RNA polymerase that catalyzes the transcription of viral mRNAs, their capping and polyadenylation. The template is composed of the viral RNA tightly encapsidated by the nucleoprotein (N). The viral polymerase binds to the genomic RNA at the 3' leader promoter, and transcribes subsequently all viral mRNAs with a decreasing efficiency. The first gene is the most transcribed, and the last the least transcribed. The viral phosphoprotein acts as a processivity factor. Capping is concomitant with initiation of mRNA transcription. Indeed, a GDP polyribonucleotidyl transferase (PRNTase) adds the cap structure when the nascent RNA chain length has reached few nucleotides. Ribose 2'-O methylation of viral mRNA cap precedes and facilitates subsequent guanine-N-7 methylation, both activities being carried by the viral polymerase. Polyadenylation of mRNAs occur by a stuttering mechanism at a slipery stop site present at the end viral genes. After finishing transcription of a mRNA, the polymerase can resume transcription of the downstream gene.</text>
</comment>
<protein>
    <recommendedName>
        <fullName evidence="22">RNA-directed RNA polymerase L</fullName>
        <shortName evidence="22">Protein L</shortName>
    </recommendedName>
    <alternativeName>
        <fullName evidence="22">Large structural protein</fullName>
    </alternativeName>
    <alternativeName>
        <fullName evidence="22">Replicase</fullName>
    </alternativeName>
    <alternativeName>
        <fullName evidence="22">Transcriptase</fullName>
    </alternativeName>
    <domain>
        <recommendedName>
            <fullName evidence="22">RNA-directed RNA polymerase</fullName>
            <ecNumber evidence="22">2.7.7.48</ecNumber>
        </recommendedName>
    </domain>
    <domain>
        <recommendedName>
            <fullName evidence="22">GTP phosphohydrolase</fullName>
            <ecNumber evidence="22">3.6.1.-</ecNumber>
        </recommendedName>
    </domain>
    <domain>
        <recommendedName>
            <fullName evidence="22">GDP polyribonucleotidyltransferase</fullName>
            <ecNumber evidence="22">2.7.7.88</ecNumber>
        </recommendedName>
        <alternativeName>
            <fullName evidence="22">PRNTase</fullName>
        </alternativeName>
    </domain>
    <domain>
        <recommendedName>
            <fullName evidence="22">mRNA (nucleoside-2'-O-)-methyltransferase</fullName>
            <shortName evidence="22">N1-2'-O-MTase</shortName>
            <ecNumber evidence="22">2.1.1.-</ecNumber>
        </recommendedName>
    </domain>
    <domain>
        <recommendedName>
            <fullName evidence="22">mRNA (guanine-N(7)-)-methyltransferase</fullName>
            <shortName evidence="22">G-N7-MTase</shortName>
        </recommendedName>
    </domain>
</protein>
<keyword evidence="9 22" id="KW-0547">Nucleotide-binding</keyword>
<evidence type="ECO:0000256" key="18">
    <source>
        <dbReference type="ARBA" id="ARBA00024499"/>
    </source>
</evidence>
<dbReference type="GO" id="GO:0005524">
    <property type="term" value="F:ATP binding"/>
    <property type="evidence" value="ECO:0007669"/>
    <property type="project" value="UniProtKB-KW"/>
</dbReference>
<comment type="catalytic activity">
    <reaction evidence="19 22">
        <text>a 5'-end (5'-triphosphoguanosine)-adenylyl-adenylyl-cytidylyl-adenosine in mRNA + S-adenosyl-L-methionine = a 5'-end (5'-triphosphoguanosine)-(2'-O-methyladenylyl)-adenylyl-cytidylyl-adenosine in mRNA + S-adenosyl-L-homocysteine + H(+)</text>
        <dbReference type="Rhea" id="RHEA:65380"/>
        <dbReference type="Rhea" id="RHEA-COMP:16797"/>
        <dbReference type="Rhea" id="RHEA-COMP:16801"/>
        <dbReference type="ChEBI" id="CHEBI:15378"/>
        <dbReference type="ChEBI" id="CHEBI:57856"/>
        <dbReference type="ChEBI" id="CHEBI:59789"/>
        <dbReference type="ChEBI" id="CHEBI:156482"/>
        <dbReference type="ChEBI" id="CHEBI:156484"/>
    </reaction>
</comment>
<keyword evidence="14 22" id="KW-0506">mRNA capping</keyword>
<evidence type="ECO:0000259" key="24">
    <source>
        <dbReference type="PROSITE" id="PS51590"/>
    </source>
</evidence>
<comment type="function">
    <text evidence="1 22">RNA-directed RNA polymerase that catalyzes the replication of viral genomic RNA. The template is composed of the viral RNA tightly encapsidated by the nucleoprotein (N). The replicase mode is dependent on intracellular N protein concentration. In this mode, the polymerase replicates the whole viral genome without recognizing transcriptional signals, and the replicated genome is not caped or polyadenylated.</text>
</comment>
<evidence type="ECO:0000256" key="17">
    <source>
        <dbReference type="ARBA" id="ARBA00024494"/>
    </source>
</evidence>
<evidence type="ECO:0000313" key="26">
    <source>
        <dbReference type="Proteomes" id="UP001268557"/>
    </source>
</evidence>
<dbReference type="InterPro" id="IPR026890">
    <property type="entry name" value="Mononeg_mRNAcap"/>
</dbReference>
<keyword evidence="5 22" id="KW-0507">mRNA processing</keyword>
<name>A0AAE9HTS2_9MONO</name>
<dbReference type="InterPro" id="IPR014023">
    <property type="entry name" value="Mononeg_RNA_pol_cat"/>
</dbReference>
<comment type="catalytic activity">
    <reaction evidence="18 22">
        <text>a 5'-end (5'-triphosphoguanosine)-(2'-O-methyladenylyl)-adenylyl-cytidylyl-adenosine in mRNA + S-adenosyl-L-methionine = a 5'-end (N(7)-methyl 5'-triphosphoguanosine)-(2'-O-methyladenylyl)-adenylyl-cytidylyl-adenosine in mRNA + S-adenosyl-L-homocysteine</text>
        <dbReference type="Rhea" id="RHEA:65440"/>
        <dbReference type="Rhea" id="RHEA-COMP:16798"/>
        <dbReference type="Rhea" id="RHEA-COMP:16801"/>
        <dbReference type="ChEBI" id="CHEBI:57856"/>
        <dbReference type="ChEBI" id="CHEBI:59789"/>
        <dbReference type="ChEBI" id="CHEBI:156482"/>
        <dbReference type="ChEBI" id="CHEBI:156483"/>
    </reaction>
</comment>
<dbReference type="EC" id="2.7.7.48" evidence="22"/>
<comment type="subcellular location">
    <subcellularLocation>
        <location evidence="22">Virion</location>
    </subcellularLocation>
    <subcellularLocation>
        <location evidence="22">Host cytoplasm</location>
    </subcellularLocation>
</comment>
<evidence type="ECO:0000256" key="21">
    <source>
        <dbReference type="ARBA" id="ARBA00048548"/>
    </source>
</evidence>
<keyword evidence="26" id="KW-1185">Reference proteome</keyword>
<keyword evidence="15 22" id="KW-1035">Host cytoplasm</keyword>
<comment type="catalytic activity">
    <reaction evidence="22">
        <text>RNA(n) + a ribonucleoside 5'-triphosphate = RNA(n+1) + diphosphate</text>
        <dbReference type="Rhea" id="RHEA:21248"/>
        <dbReference type="Rhea" id="RHEA-COMP:14527"/>
        <dbReference type="Rhea" id="RHEA-COMP:17342"/>
        <dbReference type="ChEBI" id="CHEBI:33019"/>
        <dbReference type="ChEBI" id="CHEBI:61557"/>
        <dbReference type="ChEBI" id="CHEBI:140395"/>
        <dbReference type="EC" id="2.7.7.48"/>
    </reaction>
</comment>
<sequence length="2204" mass="252625">MDILEETILYPESHLNSPLVAQKLVTYIEYSCLPHNQSLEDTTILETIRTKIRDYGHPHHLKILYHSGRLISAWITPKGQHLHIPYPECSKNLFRYIDHKLTRKLDRVLSHANTAYNSVSEKIHDCLKSIREKLGGPFDSDEYLNGNDSTKILDLPDIMVSSQWYDSFLFWFTIKTEMRSCIKDYANTRGRNQERPIILKSDDSVIVINRLMVYIVDLRARDVYYLTFEMVLMYCDVTEGRLMCEVAMTCDSKYRSLLPNVKSLWILIDGLFPDLGNNTFNIVSLLEPLTLGFLQLLDEAPILAGAFLDHCFTEIVNELGDNGFTSENDQRETLRIIREIFNIEDVHLLAEMFSFFRSFGHPILEAEGAAQKVREHMHKPKLISFEVLMKGHSIFCATIINGYRDRHGGAWPPLQLPEHAALSIRNLQINNEAITDAQAVTYWKSFCGIKFSCFMPLALDEDLTMYMKDKALAAIAKEWDSPYVYDVMRYRPPKQTTSRRLIDVFINDPKFDPYNMINYVLSGEYLTDKDFNLSYSLKEKETKKVGRLFAKMSYKMRACQVIAESLISNGVGKFFKDNGMAKDEHDLIKTLHKLSISSVPKDNRIYHQSVEAHYEHMHLGKSNFTTTPCPSNLYTPSSPVKDNKNNQRANVYPCDRNEQYETISTFLTTDLQKFCLNWRAETVNIFAERLNEIYGLPGFFQWLHKRLEISTLYVCDPYCPPRNDYHTSINDQQDDHIFIKNPMGGIEGFCQKLWTISTIPFLYLSAYETGVRIASVVQGDNEAIAITKRVPSTYPYWLKKQESADTAREYFKRLRYNFGMIGHNLKANETLISSHFFVYSKQIFYDGVVLSQALKSISRCVFWSETIVDESRSACSNIATTIAKAIEKGYSRDLGYAICILKTFQQIVISLDYTINPYMTPEIRNPIMGSPNWFIHAVLTPAPLGGFNYLNMSRIYVRNIGDPVTASLADVKRMIQSKLLDYQMLQKVMNQSPGDSTFLDWANDPYSSNIPNTQSITKMIKNITARNILIHSPNPMLKGLFHTGSIDEDHRLASFLMDRKVIIPRAAHEILDNSIPGAREHIAGMLDTTKGLIRSGLKLGGLRSRLISKIATYDVEQFRRFNQLVLVRERNDLININACSVALAKALRQHMWAHLAKGRVIYGLEVPDILEAMTGDFIHGHEECKLCTSGGRNYAWFFVPSNCDLDDVHMPTNSLRVPYIGSTTDERNDIRIGHVRNPSKALKSAIRIATIYTWAFGDNDDSWMEAHLISSQRANVTLEDLRLITPISTSTNLAHRMRDRSTQIKYSSSSLNRASRYTTISNDNLNFIIEGSKTDTNYIYQQGMLLGLASIEDKYRFKRSTGDHNMVYHLHTVEECCVIKMVDYSNVSSSSECPIIIPPKNNRLIYDDHPIIEKDQLKLDQQRYRVALVDYTLWSTNELSQGLAQSLALTLIESITKLENDHLNEVKSVDSDDDIKSLITEFLLVDPKLLSLHLGQAIAVNWAFEIHYRRPKGPYEMVDLLHKLLSRASHGSLIILINAFSHPKIFKKFWDSELVEPTSGHLLDQQNLVSIVIEFLVECYRTYLHYWGAHKSNNVQYIICEPDEDTVSIRYDLVQAKHLAMLNDYYNTTVYIPHIRGLDPLEKCNVLMSTLNKAAAMSANSRDWNTNPINIIAYPASLTYLRRGTIKQLRLRIPNPVLVLTGPNTISYKSTYIRSPIDSDSNLENLRPPIDCNFSEMMQIISELRSNPGVPNLQENDADYTHHLYRRVGVNSTSCYKAVELAERVRGHFNQSGSRLFLGEGAGAMLATYYYLLGPTLSYYNTGVFSQDVRGQREFNPYPSEVALVAKQNCDNESLLKNVHVLFNGNPESTWIGNMDCFTYIINSVKLSTCSMIHCDLESVGGKSHEQVLEELCHVIAIAIAIGEPGSLFILKVLPMSHDWSLELLKFISENYESCVLFAPWYSSPDSTEIYIISKGLLQSRIIDPNLLYSRIVQRDRDDMGRLSSWVLDKKSEFHNQFRFENNMNPFSNSGQQNIIDWLSKLTSIEQTLITLGFQLNGPKLIKRLIAYDPAHDISTLQSAIVMSYKELVYNYLSGHQEHHFFQPYPVLESSKIREIIYDIIRKSLVLRLLEKSGDKKCDYISTLQALTRKQVIFSFLNKSDTYLCPNKIYNKLVKSHIQKTWVMELDTAEVKLWWKIVGYSYLV</sequence>
<comment type="similarity">
    <text evidence="2 22">Belongs to the paramyxovirus L protein family.</text>
</comment>
<dbReference type="EMBL" id="OK623360">
    <property type="protein sequence ID" value="UQM99584.1"/>
    <property type="molecule type" value="Viral_cRNA"/>
</dbReference>
<evidence type="ECO:0000256" key="4">
    <source>
        <dbReference type="ARBA" id="ARBA00022603"/>
    </source>
</evidence>
<proteinExistence type="inferred from homology"/>
<evidence type="ECO:0000256" key="9">
    <source>
        <dbReference type="ARBA" id="ARBA00022741"/>
    </source>
</evidence>
<gene>
    <name evidence="25" type="primary">L</name>
</gene>
<evidence type="ECO:0000259" key="23">
    <source>
        <dbReference type="PROSITE" id="PS50526"/>
    </source>
</evidence>
<evidence type="ECO:0000256" key="13">
    <source>
        <dbReference type="ARBA" id="ARBA00022953"/>
    </source>
</evidence>
<comment type="catalytic activity">
    <reaction evidence="17">
        <text>a 5'-end triphospho-adenylyl-adenylyl-cytidylyl-adenosine in mRNA + GDP + H(+) = a 5'-end (5'-triphosphoguanosine)-adenylyl-adenylyl-cytidylyl-adenosine in mRNA + diphosphate</text>
        <dbReference type="Rhea" id="RHEA:65436"/>
        <dbReference type="Rhea" id="RHEA-COMP:16797"/>
        <dbReference type="Rhea" id="RHEA-COMP:16799"/>
        <dbReference type="ChEBI" id="CHEBI:15378"/>
        <dbReference type="ChEBI" id="CHEBI:33019"/>
        <dbReference type="ChEBI" id="CHEBI:58189"/>
        <dbReference type="ChEBI" id="CHEBI:156484"/>
        <dbReference type="ChEBI" id="CHEBI:156503"/>
        <dbReference type="EC" id="2.7.7.88"/>
    </reaction>
</comment>
<evidence type="ECO:0000256" key="14">
    <source>
        <dbReference type="ARBA" id="ARBA00023042"/>
    </source>
</evidence>
<evidence type="ECO:0000313" key="25">
    <source>
        <dbReference type="EMBL" id="UQM99584.1"/>
    </source>
</evidence>
<dbReference type="GO" id="GO:0016787">
    <property type="term" value="F:hydrolase activity"/>
    <property type="evidence" value="ECO:0007669"/>
    <property type="project" value="UniProtKB-KW"/>
</dbReference>
<evidence type="ECO:0000256" key="2">
    <source>
        <dbReference type="ARBA" id="ARBA00007934"/>
    </source>
</evidence>
<keyword evidence="3 22" id="KW-0696">RNA-directed RNA polymerase</keyword>
<feature type="domain" description="Mononegavirus-type SAM-dependent 2'-O-MTase" evidence="24">
    <location>
        <begin position="1766"/>
        <end position="1973"/>
    </location>
</feature>
<comment type="catalytic activity">
    <reaction evidence="21 22">
        <text>GTP + H2O = GDP + phosphate + H(+)</text>
        <dbReference type="Rhea" id="RHEA:19669"/>
        <dbReference type="ChEBI" id="CHEBI:15377"/>
        <dbReference type="ChEBI" id="CHEBI:15378"/>
        <dbReference type="ChEBI" id="CHEBI:37565"/>
        <dbReference type="ChEBI" id="CHEBI:43474"/>
        <dbReference type="ChEBI" id="CHEBI:58189"/>
    </reaction>
</comment>
<evidence type="ECO:0000256" key="8">
    <source>
        <dbReference type="ARBA" id="ARBA00022695"/>
    </source>
</evidence>
<keyword evidence="7 22" id="KW-0949">S-adenosyl-L-methionine</keyword>